<dbReference type="PROSITE" id="PS51257">
    <property type="entry name" value="PROKAR_LIPOPROTEIN"/>
    <property type="match status" value="1"/>
</dbReference>
<evidence type="ECO:0000256" key="1">
    <source>
        <dbReference type="ARBA" id="ARBA00004442"/>
    </source>
</evidence>
<sequence>MSRAKRSAYGAALALALVLTGCAAAPAPDPDPTDADAATDEVVETITVTGSGGEIEVALHPLVRIDDHLVLTADLTAVELPEGKDAILPSGWFDLETIPGVPVAGGALRLIDPAAGSIHLPAVDAAGAPVGSVVKRSLQVTAEPLRLQRVFAAPEEADAAMGLVLPGAYLDAFPIVDGQPPETEDDLALDDIDQAPIVPLQSTTRELDGAVQVTQSSETLQISLSGDVLFAFGSAELSADAATILGSVVETLGTREAGVVDIVGHTDDVGDDASNQALSEARAAVVADALGSLLETDDFELRPSGRGESEPVAANDSDANRQLNRRVSLTLTTTQVSETEVAADGQLPPFEDGPVAPGPDGVALDMGAAGTFQIAVPSARRVDGMLAVVVEATRTDDGAYRLGTVANLSPGPWSYRGAGADARLYPFAPRLVVGTSAVYPLDYPIGAEGSNIQWRLAGQTDARDGASSGQTLRFLALFPDVPDADALTLETDGGAAWGTIYRLTDIPIE</sequence>
<feature type="chain" id="PRO_5039321975" evidence="6">
    <location>
        <begin position="24"/>
        <end position="509"/>
    </location>
</feature>
<evidence type="ECO:0000256" key="2">
    <source>
        <dbReference type="ARBA" id="ARBA00023136"/>
    </source>
</evidence>
<dbReference type="CDD" id="cd07185">
    <property type="entry name" value="OmpA_C-like"/>
    <property type="match status" value="1"/>
</dbReference>
<feature type="signal peptide" evidence="6">
    <location>
        <begin position="1"/>
        <end position="23"/>
    </location>
</feature>
<dbReference type="InterPro" id="IPR036737">
    <property type="entry name" value="OmpA-like_sf"/>
</dbReference>
<keyword evidence="3" id="KW-0998">Cell outer membrane</keyword>
<name>A0A5J6L158_9MICO</name>
<dbReference type="PANTHER" id="PTHR30329">
    <property type="entry name" value="STATOR ELEMENT OF FLAGELLAR MOTOR COMPLEX"/>
    <property type="match status" value="1"/>
</dbReference>
<dbReference type="SUPFAM" id="SSF103088">
    <property type="entry name" value="OmpA-like"/>
    <property type="match status" value="1"/>
</dbReference>
<dbReference type="Gene3D" id="3.30.1330.60">
    <property type="entry name" value="OmpA-like domain"/>
    <property type="match status" value="1"/>
</dbReference>
<dbReference type="InterPro" id="IPR006665">
    <property type="entry name" value="OmpA-like"/>
</dbReference>
<dbReference type="AlphaFoldDB" id="A0A5J6L158"/>
<organism evidence="8 9">
    <name type="scientific">Microbacterium lushaniae</name>
    <dbReference type="NCBI Taxonomy" id="2614639"/>
    <lineage>
        <taxon>Bacteria</taxon>
        <taxon>Bacillati</taxon>
        <taxon>Actinomycetota</taxon>
        <taxon>Actinomycetes</taxon>
        <taxon>Micrococcales</taxon>
        <taxon>Microbacteriaceae</taxon>
        <taxon>Microbacterium</taxon>
    </lineage>
</organism>
<keyword evidence="6" id="KW-0732">Signal</keyword>
<dbReference type="InterPro" id="IPR006664">
    <property type="entry name" value="OMP_bac"/>
</dbReference>
<evidence type="ECO:0000313" key="9">
    <source>
        <dbReference type="Proteomes" id="UP000325516"/>
    </source>
</evidence>
<dbReference type="Pfam" id="PF00691">
    <property type="entry name" value="OmpA"/>
    <property type="match status" value="1"/>
</dbReference>
<keyword evidence="9" id="KW-1185">Reference proteome</keyword>
<dbReference type="PROSITE" id="PS00430">
    <property type="entry name" value="TONB_DEPENDENT_REC_1"/>
    <property type="match status" value="1"/>
</dbReference>
<dbReference type="PANTHER" id="PTHR30329:SF21">
    <property type="entry name" value="LIPOPROTEIN YIAD-RELATED"/>
    <property type="match status" value="1"/>
</dbReference>
<comment type="subcellular location">
    <subcellularLocation>
        <location evidence="1">Cell outer membrane</location>
    </subcellularLocation>
</comment>
<evidence type="ECO:0000256" key="3">
    <source>
        <dbReference type="ARBA" id="ARBA00023237"/>
    </source>
</evidence>
<feature type="region of interest" description="Disordered" evidence="5">
    <location>
        <begin position="298"/>
        <end position="321"/>
    </location>
</feature>
<evidence type="ECO:0000313" key="8">
    <source>
        <dbReference type="EMBL" id="QEW02233.1"/>
    </source>
</evidence>
<reference evidence="9" key="1">
    <citation type="submission" date="2019-09" db="EMBL/GenBank/DDBJ databases">
        <title>Mumia zhuanghuii sp. nov. isolated from the intestinal contents of plateau pika (Ochotona curzoniae) in the Qinghai-Tibet plateau of China.</title>
        <authorList>
            <person name="Tian Z."/>
        </authorList>
    </citation>
    <scope>NUCLEOTIDE SEQUENCE [LARGE SCALE GENOMIC DNA]</scope>
    <source>
        <strain evidence="9">L-031</strain>
    </source>
</reference>
<dbReference type="RefSeq" id="WP_150923827.1">
    <property type="nucleotide sequence ID" value="NZ_CP044232.1"/>
</dbReference>
<dbReference type="PROSITE" id="PS51123">
    <property type="entry name" value="OMPA_2"/>
    <property type="match status" value="1"/>
</dbReference>
<evidence type="ECO:0000256" key="6">
    <source>
        <dbReference type="SAM" id="SignalP"/>
    </source>
</evidence>
<feature type="domain" description="OmpA-like" evidence="7">
    <location>
        <begin position="217"/>
        <end position="335"/>
    </location>
</feature>
<feature type="compositionally biased region" description="Basic and acidic residues" evidence="5">
    <location>
        <begin position="299"/>
        <end position="309"/>
    </location>
</feature>
<evidence type="ECO:0000256" key="5">
    <source>
        <dbReference type="SAM" id="MobiDB-lite"/>
    </source>
</evidence>
<dbReference type="InterPro" id="IPR050330">
    <property type="entry name" value="Bact_OuterMem_StrucFunc"/>
</dbReference>
<protein>
    <submittedName>
        <fullName evidence="8">OmpA family protein</fullName>
    </submittedName>
</protein>
<dbReference type="Proteomes" id="UP000325516">
    <property type="component" value="Chromosome"/>
</dbReference>
<dbReference type="EMBL" id="CP044232">
    <property type="protein sequence ID" value="QEW02233.1"/>
    <property type="molecule type" value="Genomic_DNA"/>
</dbReference>
<dbReference type="GO" id="GO:0009279">
    <property type="term" value="C:cell outer membrane"/>
    <property type="evidence" value="ECO:0007669"/>
    <property type="project" value="UniProtKB-SubCell"/>
</dbReference>
<evidence type="ECO:0000259" key="7">
    <source>
        <dbReference type="PROSITE" id="PS51123"/>
    </source>
</evidence>
<gene>
    <name evidence="8" type="ORF">F6J85_03395</name>
</gene>
<evidence type="ECO:0000256" key="4">
    <source>
        <dbReference type="PROSITE-ProRule" id="PRU00473"/>
    </source>
</evidence>
<accession>A0A5J6L158</accession>
<dbReference type="PRINTS" id="PR01021">
    <property type="entry name" value="OMPADOMAIN"/>
</dbReference>
<dbReference type="KEGG" id="mlz:F6J85_03395"/>
<dbReference type="InterPro" id="IPR010916">
    <property type="entry name" value="TonB_box_CS"/>
</dbReference>
<keyword evidence="2 4" id="KW-0472">Membrane</keyword>
<proteinExistence type="predicted"/>